<evidence type="ECO:0000313" key="5">
    <source>
        <dbReference type="EMBL" id="EJF89370.1"/>
    </source>
</evidence>
<dbReference type="SMART" id="SM00347">
    <property type="entry name" value="HTH_MARR"/>
    <property type="match status" value="1"/>
</dbReference>
<dbReference type="PROSITE" id="PS50995">
    <property type="entry name" value="HTH_MARR_2"/>
    <property type="match status" value="1"/>
</dbReference>
<evidence type="ECO:0000256" key="3">
    <source>
        <dbReference type="ARBA" id="ARBA00023163"/>
    </source>
</evidence>
<dbReference type="InterPro" id="IPR000835">
    <property type="entry name" value="HTH_MarR-typ"/>
</dbReference>
<dbReference type="Proteomes" id="UP000008952">
    <property type="component" value="Unassembled WGS sequence"/>
</dbReference>
<dbReference type="PRINTS" id="PR00598">
    <property type="entry name" value="HTHMARR"/>
</dbReference>
<dbReference type="PANTHER" id="PTHR42756:SF1">
    <property type="entry name" value="TRANSCRIPTIONAL REPRESSOR OF EMRAB OPERON"/>
    <property type="match status" value="1"/>
</dbReference>
<keyword evidence="1" id="KW-0805">Transcription regulation</keyword>
<dbReference type="eggNOG" id="COG1846">
    <property type="taxonomic scope" value="Bacteria"/>
</dbReference>
<dbReference type="CDD" id="cd00090">
    <property type="entry name" value="HTH_ARSR"/>
    <property type="match status" value="1"/>
</dbReference>
<dbReference type="PANTHER" id="PTHR42756">
    <property type="entry name" value="TRANSCRIPTIONAL REGULATOR, MARR"/>
    <property type="match status" value="1"/>
</dbReference>
<dbReference type="InterPro" id="IPR036388">
    <property type="entry name" value="WH-like_DNA-bd_sf"/>
</dbReference>
<dbReference type="PATRIC" id="fig|1094558.3.peg.2059"/>
<protein>
    <recommendedName>
        <fullName evidence="4">HTH marR-type domain-containing protein</fullName>
    </recommendedName>
</protein>
<dbReference type="AlphaFoldDB" id="J1JXL6"/>
<dbReference type="InterPro" id="IPR011991">
    <property type="entry name" value="ArsR-like_HTH"/>
</dbReference>
<dbReference type="InterPro" id="IPR036390">
    <property type="entry name" value="WH_DNA-bd_sf"/>
</dbReference>
<proteinExistence type="predicted"/>
<keyword evidence="3" id="KW-0804">Transcription</keyword>
<feature type="domain" description="HTH marR-type" evidence="4">
    <location>
        <begin position="6"/>
        <end position="138"/>
    </location>
</feature>
<dbReference type="EMBL" id="AIMB01000008">
    <property type="protein sequence ID" value="EJF89370.1"/>
    <property type="molecule type" value="Genomic_DNA"/>
</dbReference>
<evidence type="ECO:0000313" key="6">
    <source>
        <dbReference type="Proteomes" id="UP000008952"/>
    </source>
</evidence>
<dbReference type="Pfam" id="PF01047">
    <property type="entry name" value="MarR"/>
    <property type="match status" value="1"/>
</dbReference>
<dbReference type="OrthoDB" id="8448256at2"/>
<evidence type="ECO:0000256" key="1">
    <source>
        <dbReference type="ARBA" id="ARBA00023015"/>
    </source>
</evidence>
<gene>
    <name evidence="5" type="ORF">ME5_01921</name>
</gene>
<accession>J1JXL6</accession>
<reference evidence="5 6" key="1">
    <citation type="submission" date="2012-03" db="EMBL/GenBank/DDBJ databases">
        <title>The Genome Sequence of Bartonella tamiae Th239.</title>
        <authorList>
            <consortium name="The Broad Institute Genome Sequencing Platform"/>
            <consortium name="The Broad Institute Genome Sequencing Center for Infectious Disease"/>
            <person name="Feldgarden M."/>
            <person name="Kirby J."/>
            <person name="Kosoy M."/>
            <person name="Birtles R."/>
            <person name="Probert W.S."/>
            <person name="Chiaraviglio L."/>
            <person name="Young S.K."/>
            <person name="Zeng Q."/>
            <person name="Gargeya S."/>
            <person name="Fitzgerald M."/>
            <person name="Haas B."/>
            <person name="Abouelleil A."/>
            <person name="Alvarado L."/>
            <person name="Arachchi H.M."/>
            <person name="Berlin A."/>
            <person name="Chapman S.B."/>
            <person name="Gearin G."/>
            <person name="Goldberg J."/>
            <person name="Griggs A."/>
            <person name="Gujja S."/>
            <person name="Hansen M."/>
            <person name="Heiman D."/>
            <person name="Howarth C."/>
            <person name="Larimer J."/>
            <person name="Lui A."/>
            <person name="MacDonald P.J.P."/>
            <person name="McCowen C."/>
            <person name="Montmayeur A."/>
            <person name="Murphy C."/>
            <person name="Neiman D."/>
            <person name="Pearson M."/>
            <person name="Priest M."/>
            <person name="Roberts A."/>
            <person name="Saif S."/>
            <person name="Shea T."/>
            <person name="Sisk P."/>
            <person name="Stolte C."/>
            <person name="Sykes S."/>
            <person name="Wortman J."/>
            <person name="Nusbaum C."/>
            <person name="Birren B."/>
        </authorList>
    </citation>
    <scope>NUCLEOTIDE SEQUENCE [LARGE SCALE GENOMIC DNA]</scope>
    <source>
        <strain evidence="5 6">Th239</strain>
    </source>
</reference>
<dbReference type="HOGENOM" id="CLU_083287_18_7_5"/>
<keyword evidence="6" id="KW-1185">Reference proteome</keyword>
<dbReference type="GO" id="GO:0003700">
    <property type="term" value="F:DNA-binding transcription factor activity"/>
    <property type="evidence" value="ECO:0007669"/>
    <property type="project" value="InterPro"/>
</dbReference>
<dbReference type="RefSeq" id="WP_008040654.1">
    <property type="nucleotide sequence ID" value="NZ_JH725147.1"/>
</dbReference>
<organism evidence="5 6">
    <name type="scientific">Bartonella tamiae Th239</name>
    <dbReference type="NCBI Taxonomy" id="1094558"/>
    <lineage>
        <taxon>Bacteria</taxon>
        <taxon>Pseudomonadati</taxon>
        <taxon>Pseudomonadota</taxon>
        <taxon>Alphaproteobacteria</taxon>
        <taxon>Hyphomicrobiales</taxon>
        <taxon>Bartonellaceae</taxon>
        <taxon>Bartonella</taxon>
    </lineage>
</organism>
<name>J1JXL6_9HYPH</name>
<dbReference type="Gene3D" id="1.10.10.10">
    <property type="entry name" value="Winged helix-like DNA-binding domain superfamily/Winged helix DNA-binding domain"/>
    <property type="match status" value="1"/>
</dbReference>
<evidence type="ECO:0000256" key="2">
    <source>
        <dbReference type="ARBA" id="ARBA00023125"/>
    </source>
</evidence>
<dbReference type="STRING" id="1094558.ME5_01921"/>
<sequence>MTKNERQDLTELIQSTAGIIRKSLAQRLYDYGLYAGQDRVILALAAQDGQSPSVLAKRLGIKPPTVTKTIARLQEQGFVIKRYCHKDQRLLYVFLTKNGRNVVKIIEKALYDTERDALSGIHDSEKKNIEHVLIRIRHNLSNDCISFDSPS</sequence>
<dbReference type="SUPFAM" id="SSF46785">
    <property type="entry name" value="Winged helix' DNA-binding domain"/>
    <property type="match status" value="1"/>
</dbReference>
<evidence type="ECO:0000259" key="4">
    <source>
        <dbReference type="PROSITE" id="PS50995"/>
    </source>
</evidence>
<comment type="caution">
    <text evidence="5">The sequence shown here is derived from an EMBL/GenBank/DDBJ whole genome shotgun (WGS) entry which is preliminary data.</text>
</comment>
<keyword evidence="2" id="KW-0238">DNA-binding</keyword>
<dbReference type="GO" id="GO:0003677">
    <property type="term" value="F:DNA binding"/>
    <property type="evidence" value="ECO:0007669"/>
    <property type="project" value="UniProtKB-KW"/>
</dbReference>